<dbReference type="GO" id="GO:0005886">
    <property type="term" value="C:plasma membrane"/>
    <property type="evidence" value="ECO:0007669"/>
    <property type="project" value="UniProtKB-SubCell"/>
</dbReference>
<dbReference type="PANTHER" id="PTHR38686">
    <property type="entry name" value="APOLIPOPROTEIN N-ACYLTRANSFERASE"/>
    <property type="match status" value="1"/>
</dbReference>
<evidence type="ECO:0000256" key="2">
    <source>
        <dbReference type="ARBA" id="ARBA00022475"/>
    </source>
</evidence>
<keyword evidence="2" id="KW-1003">Cell membrane</keyword>
<keyword evidence="5 8" id="KW-1133">Transmembrane helix</keyword>
<feature type="domain" description="CN hydrolase" evidence="9">
    <location>
        <begin position="282"/>
        <end position="504"/>
    </location>
</feature>
<comment type="caution">
    <text evidence="10">The sequence shown here is derived from an EMBL/GenBank/DDBJ whole genome shotgun (WGS) entry which is preliminary data.</text>
</comment>
<evidence type="ECO:0000313" key="10">
    <source>
        <dbReference type="EMBL" id="CAG8440259.1"/>
    </source>
</evidence>
<dbReference type="PANTHER" id="PTHR38686:SF1">
    <property type="entry name" value="APOLIPOPROTEIN N-ACYLTRANSFERASE"/>
    <property type="match status" value="1"/>
</dbReference>
<feature type="transmembrane region" description="Helical" evidence="8">
    <location>
        <begin position="127"/>
        <end position="150"/>
    </location>
</feature>
<evidence type="ECO:0000256" key="8">
    <source>
        <dbReference type="SAM" id="Phobius"/>
    </source>
</evidence>
<keyword evidence="4 8" id="KW-0812">Transmembrane</keyword>
<feature type="transmembrane region" description="Helical" evidence="8">
    <location>
        <begin position="26"/>
        <end position="51"/>
    </location>
</feature>
<dbReference type="Proteomes" id="UP000789375">
    <property type="component" value="Unassembled WGS sequence"/>
</dbReference>
<accession>A0A9N8YQJ3</accession>
<evidence type="ECO:0000259" key="9">
    <source>
        <dbReference type="PROSITE" id="PS50263"/>
    </source>
</evidence>
<keyword evidence="6 8" id="KW-0472">Membrane</keyword>
<keyword evidence="11" id="KW-1185">Reference proteome</keyword>
<evidence type="ECO:0000313" key="11">
    <source>
        <dbReference type="Proteomes" id="UP000789375"/>
    </source>
</evidence>
<evidence type="ECO:0000256" key="1">
    <source>
        <dbReference type="ARBA" id="ARBA00004651"/>
    </source>
</evidence>
<dbReference type="Pfam" id="PF00795">
    <property type="entry name" value="CN_hydrolase"/>
    <property type="match status" value="1"/>
</dbReference>
<dbReference type="EMBL" id="CAJVPP010000078">
    <property type="protein sequence ID" value="CAG8440259.1"/>
    <property type="molecule type" value="Genomic_DNA"/>
</dbReference>
<keyword evidence="3" id="KW-0808">Transferase</keyword>
<feature type="transmembrane region" description="Helical" evidence="8">
    <location>
        <begin position="522"/>
        <end position="540"/>
    </location>
</feature>
<evidence type="ECO:0000256" key="4">
    <source>
        <dbReference type="ARBA" id="ARBA00022692"/>
    </source>
</evidence>
<feature type="transmembrane region" description="Helical" evidence="8">
    <location>
        <begin position="94"/>
        <end position="115"/>
    </location>
</feature>
<dbReference type="SUPFAM" id="SSF56317">
    <property type="entry name" value="Carbon-nitrogen hydrolase"/>
    <property type="match status" value="1"/>
</dbReference>
<dbReference type="AlphaFoldDB" id="A0A9N8YQJ3"/>
<protein>
    <submittedName>
        <fullName evidence="10">7517_t:CDS:1</fullName>
    </submittedName>
</protein>
<feature type="transmembrane region" description="Helical" evidence="8">
    <location>
        <begin position="170"/>
        <end position="190"/>
    </location>
</feature>
<evidence type="ECO:0000256" key="7">
    <source>
        <dbReference type="ARBA" id="ARBA00023315"/>
    </source>
</evidence>
<sequence>MDPRAVITPTLTPPPPNPPSLFLHSLLPLFLVLTAFGPGYQTISTFTLLYFPLSVYYTRTYTRWWWIIFYYLMNSIGTMLAYMNTFNLSGVGNYLGISCVIGLILNLIMLIPNMFDRIAQRKFSSDGWARIMVFPCVWTGIWTILLYTWALGDWGNYVFALLNYGEIMQFASFAGLGGINFLLAWSGTVGSDIISFHLSKPQNFDEAQTSSTGSIIIYNEDNSTDTILRIPPNQPKRELTLPTFINSLSLYLFVLFLVISYGSVRLNTDFVPFYQKSVNDTFKEALIGFGCITKQINNDELNFYINMTRDLASTGNKIILWSEGIPGITTVDELHYLYDSIKNISMTYDAYIGFTYIEGIDTGKYLNKQVVINNKGEVVIDYKKSNLVPFVETLFAKGDDKLQTFQSEELGTVGAAICFDFDFPKLIGQASSKNVNLMLDSSETWVSPVGPLHARMNAIRSIENGFTTFRCNSLGFSGIWNQYGQPLHYIPTVNTPMVTFQVPITMIKNRVKTVYSIFGESFGWICVGSIGVYLIAIILAHKGSDRWKLWVIYWL</sequence>
<dbReference type="InterPro" id="IPR036526">
    <property type="entry name" value="C-N_Hydrolase_sf"/>
</dbReference>
<dbReference type="GO" id="GO:0042158">
    <property type="term" value="P:lipoprotein biosynthetic process"/>
    <property type="evidence" value="ECO:0007669"/>
    <property type="project" value="InterPro"/>
</dbReference>
<evidence type="ECO:0000256" key="5">
    <source>
        <dbReference type="ARBA" id="ARBA00022989"/>
    </source>
</evidence>
<dbReference type="Gene3D" id="3.60.110.10">
    <property type="entry name" value="Carbon-nitrogen hydrolase"/>
    <property type="match status" value="1"/>
</dbReference>
<gene>
    <name evidence="10" type="ORF">FMOSSE_LOCUS752</name>
</gene>
<dbReference type="PROSITE" id="PS50263">
    <property type="entry name" value="CN_HYDROLASE"/>
    <property type="match status" value="1"/>
</dbReference>
<reference evidence="10" key="1">
    <citation type="submission" date="2021-06" db="EMBL/GenBank/DDBJ databases">
        <authorList>
            <person name="Kallberg Y."/>
            <person name="Tangrot J."/>
            <person name="Rosling A."/>
        </authorList>
    </citation>
    <scope>NUCLEOTIDE SEQUENCE</scope>
    <source>
        <strain evidence="10">87-6 pot B 2015</strain>
    </source>
</reference>
<organism evidence="10 11">
    <name type="scientific">Funneliformis mosseae</name>
    <name type="common">Endomycorrhizal fungus</name>
    <name type="synonym">Glomus mosseae</name>
    <dbReference type="NCBI Taxonomy" id="27381"/>
    <lineage>
        <taxon>Eukaryota</taxon>
        <taxon>Fungi</taxon>
        <taxon>Fungi incertae sedis</taxon>
        <taxon>Mucoromycota</taxon>
        <taxon>Glomeromycotina</taxon>
        <taxon>Glomeromycetes</taxon>
        <taxon>Glomerales</taxon>
        <taxon>Glomeraceae</taxon>
        <taxon>Funneliformis</taxon>
    </lineage>
</organism>
<dbReference type="InterPro" id="IPR004563">
    <property type="entry name" value="Apolipo_AcylTrfase"/>
</dbReference>
<name>A0A9N8YQJ3_FUNMO</name>
<evidence type="ECO:0000256" key="6">
    <source>
        <dbReference type="ARBA" id="ARBA00023136"/>
    </source>
</evidence>
<keyword evidence="7" id="KW-0012">Acyltransferase</keyword>
<evidence type="ECO:0000256" key="3">
    <source>
        <dbReference type="ARBA" id="ARBA00022679"/>
    </source>
</evidence>
<proteinExistence type="predicted"/>
<dbReference type="GO" id="GO:0016410">
    <property type="term" value="F:N-acyltransferase activity"/>
    <property type="evidence" value="ECO:0007669"/>
    <property type="project" value="InterPro"/>
</dbReference>
<comment type="subcellular location">
    <subcellularLocation>
        <location evidence="1">Cell membrane</location>
        <topology evidence="1">Multi-pass membrane protein</topology>
    </subcellularLocation>
</comment>
<feature type="transmembrane region" description="Helical" evidence="8">
    <location>
        <begin position="239"/>
        <end position="262"/>
    </location>
</feature>
<dbReference type="InterPro" id="IPR003010">
    <property type="entry name" value="C-N_Hydrolase"/>
</dbReference>
<dbReference type="CDD" id="cd07197">
    <property type="entry name" value="nitrilase"/>
    <property type="match status" value="1"/>
</dbReference>
<feature type="transmembrane region" description="Helical" evidence="8">
    <location>
        <begin position="63"/>
        <end position="82"/>
    </location>
</feature>